<evidence type="ECO:0000313" key="4">
    <source>
        <dbReference type="EMBL" id="ACX97041.1"/>
    </source>
</evidence>
<dbReference type="InterPro" id="IPR036073">
    <property type="entry name" value="Desulfoferrodoxin_Fe-bd_dom_sf"/>
</dbReference>
<proteinExistence type="predicted"/>
<evidence type="ECO:0000313" key="5">
    <source>
        <dbReference type="Proteomes" id="UP000009102"/>
    </source>
</evidence>
<dbReference type="Proteomes" id="UP000009102">
    <property type="component" value="Chromosome"/>
</dbReference>
<dbReference type="InterPro" id="IPR006311">
    <property type="entry name" value="TAT_signal"/>
</dbReference>
<keyword evidence="5" id="KW-1185">Reference proteome</keyword>
<feature type="signal peptide" evidence="2">
    <location>
        <begin position="1"/>
        <end position="26"/>
    </location>
</feature>
<dbReference type="InterPro" id="IPR002742">
    <property type="entry name" value="Desulfoferrodoxin_Fe-bd_dom"/>
</dbReference>
<protein>
    <recommendedName>
        <fullName evidence="3">Desulfoferrodoxin ferrous iron-binding domain-containing protein</fullName>
    </recommendedName>
</protein>
<dbReference type="InterPro" id="IPR019546">
    <property type="entry name" value="TAT_signal_bac_arc"/>
</dbReference>
<dbReference type="OrthoDB" id="9814936at2"/>
<accession>D0KWD8</accession>
<reference evidence="4 5" key="1">
    <citation type="submission" date="2009-10" db="EMBL/GenBank/DDBJ databases">
        <title>Complete sequence of Halothiobacillus neapolitanus c2.</title>
        <authorList>
            <consortium name="US DOE Joint Genome Institute"/>
            <person name="Lucas S."/>
            <person name="Copeland A."/>
            <person name="Lapidus A."/>
            <person name="Glavina del Rio T."/>
            <person name="Tice H."/>
            <person name="Bruce D."/>
            <person name="Goodwin L."/>
            <person name="Pitluck S."/>
            <person name="Davenport K."/>
            <person name="Brettin T."/>
            <person name="Detter J.C."/>
            <person name="Han C."/>
            <person name="Tapia R."/>
            <person name="Larimer F."/>
            <person name="Land M."/>
            <person name="Hauser L."/>
            <person name="Kyrpides N."/>
            <person name="Mikhailova N."/>
            <person name="Kerfeld C."/>
            <person name="Cannon G."/>
            <person name="Heinhort S."/>
        </authorList>
    </citation>
    <scope>NUCLEOTIDE SEQUENCE [LARGE SCALE GENOMIC DNA]</scope>
    <source>
        <strain evidence="5">ATCC 23641 / c2</strain>
    </source>
</reference>
<dbReference type="EMBL" id="CP001801">
    <property type="protein sequence ID" value="ACX97041.1"/>
    <property type="molecule type" value="Genomic_DNA"/>
</dbReference>
<dbReference type="SUPFAM" id="SSF49367">
    <property type="entry name" value="Superoxide reductase-like"/>
    <property type="match status" value="1"/>
</dbReference>
<dbReference type="KEGG" id="hna:Hneap_2226"/>
<dbReference type="GO" id="GO:0005506">
    <property type="term" value="F:iron ion binding"/>
    <property type="evidence" value="ECO:0007669"/>
    <property type="project" value="InterPro"/>
</dbReference>
<dbReference type="NCBIfam" id="TIGR01409">
    <property type="entry name" value="TAT_signal_seq"/>
    <property type="match status" value="1"/>
</dbReference>
<feature type="domain" description="Desulfoferrodoxin ferrous iron-binding" evidence="3">
    <location>
        <begin position="52"/>
        <end position="128"/>
    </location>
</feature>
<evidence type="ECO:0000256" key="2">
    <source>
        <dbReference type="SAM" id="SignalP"/>
    </source>
</evidence>
<evidence type="ECO:0000259" key="3">
    <source>
        <dbReference type="Pfam" id="PF01880"/>
    </source>
</evidence>
<evidence type="ECO:0000256" key="1">
    <source>
        <dbReference type="ARBA" id="ARBA00022729"/>
    </source>
</evidence>
<dbReference type="STRING" id="555778.Hneap_2226"/>
<dbReference type="RefSeq" id="WP_012825072.1">
    <property type="nucleotide sequence ID" value="NC_013422.1"/>
</dbReference>
<dbReference type="eggNOG" id="COG2033">
    <property type="taxonomic scope" value="Bacteria"/>
</dbReference>
<feature type="chain" id="PRO_5003010744" description="Desulfoferrodoxin ferrous iron-binding domain-containing protein" evidence="2">
    <location>
        <begin position="27"/>
        <end position="132"/>
    </location>
</feature>
<dbReference type="PROSITE" id="PS51318">
    <property type="entry name" value="TAT"/>
    <property type="match status" value="1"/>
</dbReference>
<dbReference type="HOGENOM" id="CLU_1913657_0_0_6"/>
<organism evidence="4 5">
    <name type="scientific">Halothiobacillus neapolitanus (strain ATCC 23641 / DSM 15147 / CIP 104769 / NCIMB 8539 / c2)</name>
    <name type="common">Thiobacillus neapolitanus</name>
    <dbReference type="NCBI Taxonomy" id="555778"/>
    <lineage>
        <taxon>Bacteria</taxon>
        <taxon>Pseudomonadati</taxon>
        <taxon>Pseudomonadota</taxon>
        <taxon>Gammaproteobacteria</taxon>
        <taxon>Chromatiales</taxon>
        <taxon>Halothiobacillaceae</taxon>
        <taxon>Halothiobacillus</taxon>
    </lineage>
</organism>
<name>D0KWD8_HALNC</name>
<keyword evidence="1 2" id="KW-0732">Signal</keyword>
<dbReference type="GO" id="GO:0016491">
    <property type="term" value="F:oxidoreductase activity"/>
    <property type="evidence" value="ECO:0007669"/>
    <property type="project" value="InterPro"/>
</dbReference>
<dbReference type="AlphaFoldDB" id="D0KWD8"/>
<dbReference type="Pfam" id="PF01880">
    <property type="entry name" value="Desulfoferrodox"/>
    <property type="match status" value="1"/>
</dbReference>
<sequence length="132" mass="14781">MNRRHFISTATLGTAALALGSQAAQAGEENYQNVVFDAQNPGHWKAVESLHVPDTEVKDGKLHIHTPHPMSEAHYIVSHTVVLKDGKFLDRKTFNWKDKPASVHTLPEGYKGLVRVTSTCNLHDFWVKEINV</sequence>
<gene>
    <name evidence="4" type="ordered locus">Hneap_2226</name>
</gene>
<dbReference type="Gene3D" id="2.60.40.730">
    <property type="entry name" value="SOR catalytic domain"/>
    <property type="match status" value="1"/>
</dbReference>